<dbReference type="NCBIfam" id="TIGR03729">
    <property type="entry name" value="acc_ester"/>
    <property type="match status" value="1"/>
</dbReference>
<evidence type="ECO:0000313" key="2">
    <source>
        <dbReference type="EMBL" id="PCH11295.1"/>
    </source>
</evidence>
<dbReference type="EMBL" id="NSGR01000009">
    <property type="protein sequence ID" value="PCH11295.1"/>
    <property type="molecule type" value="Genomic_DNA"/>
</dbReference>
<accession>A0A854WC13</accession>
<evidence type="ECO:0000259" key="1">
    <source>
        <dbReference type="Pfam" id="PF00149"/>
    </source>
</evidence>
<dbReference type="InterPro" id="IPR029052">
    <property type="entry name" value="Metallo-depent_PP-like"/>
</dbReference>
<dbReference type="GO" id="GO:0016787">
    <property type="term" value="F:hydrolase activity"/>
    <property type="evidence" value="ECO:0007669"/>
    <property type="project" value="InterPro"/>
</dbReference>
<dbReference type="Proteomes" id="UP000217465">
    <property type="component" value="Unassembled WGS sequence"/>
</dbReference>
<dbReference type="SUPFAM" id="SSF56300">
    <property type="entry name" value="Metallo-dependent phosphatases"/>
    <property type="match status" value="1"/>
</dbReference>
<evidence type="ECO:0000313" key="3">
    <source>
        <dbReference type="Proteomes" id="UP000217465"/>
    </source>
</evidence>
<sequence>MKKLAIMSDLHIDINQFSQEDIDCLNQVLHDQNINHLHLAGDISNHYDRQTLPFFQEIDSRVTISHNLGNHDLLDINEDRIEELDFQVIPLSGQVTLVAFHGWYDYSYFPERSIAENITFKNTFWFDRRLKRPLSDIDLTQRSCQNLEETLASLSGDIIISMHFVPHSDFILQHPKLLPFNAFLGSQKFHHIFQKYQVKTVYFGHNHHRMVPQQIDDVTYHSRPLGYQKEWKISNDFLVKHPDLIPEDFWNLNKRFAAIRRLPEFENFRKQELAKEFQSAMSIFEIEDEKDNDY</sequence>
<dbReference type="Pfam" id="PF00149">
    <property type="entry name" value="Metallophos"/>
    <property type="match status" value="1"/>
</dbReference>
<dbReference type="InterPro" id="IPR022302">
    <property type="entry name" value="Phosphoesterase_putative"/>
</dbReference>
<dbReference type="Gene3D" id="3.60.21.10">
    <property type="match status" value="1"/>
</dbReference>
<feature type="domain" description="Calcineurin-like phosphoesterase" evidence="1">
    <location>
        <begin position="3"/>
        <end position="208"/>
    </location>
</feature>
<organism evidence="2 3">
    <name type="scientific">Streptococcus parauberis</name>
    <dbReference type="NCBI Taxonomy" id="1348"/>
    <lineage>
        <taxon>Bacteria</taxon>
        <taxon>Bacillati</taxon>
        <taxon>Bacillota</taxon>
        <taxon>Bacilli</taxon>
        <taxon>Lactobacillales</taxon>
        <taxon>Streptococcaceae</taxon>
        <taxon>Streptococcus</taxon>
    </lineage>
</organism>
<reference evidence="2 3" key="1">
    <citation type="submission" date="2016-06" db="EMBL/GenBank/DDBJ databases">
        <authorList>
            <person name="Haines A.N."/>
            <person name="Council K.R."/>
        </authorList>
    </citation>
    <scope>NUCLEOTIDE SEQUENCE [LARGE SCALE GENOMIC DNA]</scope>
    <source>
        <strain evidence="2 3">SP158-29</strain>
    </source>
</reference>
<comment type="caution">
    <text evidence="2">The sequence shown here is derived from an EMBL/GenBank/DDBJ whole genome shotgun (WGS) entry which is preliminary data.</text>
</comment>
<dbReference type="InterPro" id="IPR004843">
    <property type="entry name" value="Calcineurin-like_PHP"/>
</dbReference>
<gene>
    <name evidence="2" type="ORF">A9Y57_01598</name>
</gene>
<protein>
    <submittedName>
        <fullName evidence="2">Calcineurin-like phosphoesterase superfamily domain protein</fullName>
    </submittedName>
</protein>
<dbReference type="RefSeq" id="WP_096633760.1">
    <property type="nucleotide sequence ID" value="NZ_NSGR01000009.1"/>
</dbReference>
<name>A0A854WC13_9STRE</name>
<proteinExistence type="predicted"/>
<dbReference type="AlphaFoldDB" id="A0A854WC13"/>